<dbReference type="EMBL" id="BAABAK010000004">
    <property type="protein sequence ID" value="GAA3958785.1"/>
    <property type="molecule type" value="Genomic_DNA"/>
</dbReference>
<comment type="caution">
    <text evidence="1">The sequence shown here is derived from an EMBL/GenBank/DDBJ whole genome shotgun (WGS) entry which is preliminary data.</text>
</comment>
<reference evidence="2" key="1">
    <citation type="journal article" date="2019" name="Int. J. Syst. Evol. Microbiol.">
        <title>The Global Catalogue of Microorganisms (GCM) 10K type strain sequencing project: providing services to taxonomists for standard genome sequencing and annotation.</title>
        <authorList>
            <consortium name="The Broad Institute Genomics Platform"/>
            <consortium name="The Broad Institute Genome Sequencing Center for Infectious Disease"/>
            <person name="Wu L."/>
            <person name="Ma J."/>
        </authorList>
    </citation>
    <scope>NUCLEOTIDE SEQUENCE [LARGE SCALE GENOMIC DNA]</scope>
    <source>
        <strain evidence="2">JCM 17338</strain>
    </source>
</reference>
<accession>A0ABP7P3S9</accession>
<organism evidence="1 2">
    <name type="scientific">Pedobacter ginsengiterrae</name>
    <dbReference type="NCBI Taxonomy" id="871696"/>
    <lineage>
        <taxon>Bacteria</taxon>
        <taxon>Pseudomonadati</taxon>
        <taxon>Bacteroidota</taxon>
        <taxon>Sphingobacteriia</taxon>
        <taxon>Sphingobacteriales</taxon>
        <taxon>Sphingobacteriaceae</taxon>
        <taxon>Pedobacter</taxon>
    </lineage>
</organism>
<protein>
    <submittedName>
        <fullName evidence="1">Uncharacterized protein</fullName>
    </submittedName>
</protein>
<name>A0ABP7P3S9_9SPHI</name>
<keyword evidence="2" id="KW-1185">Reference proteome</keyword>
<evidence type="ECO:0000313" key="1">
    <source>
        <dbReference type="EMBL" id="GAA3958785.1"/>
    </source>
</evidence>
<dbReference type="Proteomes" id="UP001501081">
    <property type="component" value="Unassembled WGS sequence"/>
</dbReference>
<gene>
    <name evidence="1" type="ORF">GCM10022246_10400</name>
</gene>
<proteinExistence type="predicted"/>
<evidence type="ECO:0000313" key="2">
    <source>
        <dbReference type="Proteomes" id="UP001501081"/>
    </source>
</evidence>
<sequence>MLIEDNLAYSSFILTTNGCMPFISLSDLLPKTFAKNPNIIFYSYLLFKKTGVLQQPSHALLQVILAVNGINGVKILLQDFL</sequence>